<keyword evidence="9" id="KW-1185">Reference proteome</keyword>
<proteinExistence type="inferred from homology"/>
<evidence type="ECO:0000256" key="3">
    <source>
        <dbReference type="ARBA" id="ARBA00022729"/>
    </source>
</evidence>
<keyword evidence="5" id="KW-0788">Thiol protease</keyword>
<keyword evidence="4" id="KW-0378">Hydrolase</keyword>
<organism evidence="8 9">
    <name type="scientific">Sphingobacterium bovistauri</name>
    <dbReference type="NCBI Taxonomy" id="2781959"/>
    <lineage>
        <taxon>Bacteria</taxon>
        <taxon>Pseudomonadati</taxon>
        <taxon>Bacteroidota</taxon>
        <taxon>Sphingobacteriia</taxon>
        <taxon>Sphingobacteriales</taxon>
        <taxon>Sphingobacteriaceae</taxon>
        <taxon>Sphingobacterium</taxon>
    </lineage>
</organism>
<gene>
    <name evidence="8" type="ORF">IPZ78_10715</name>
</gene>
<evidence type="ECO:0000259" key="7">
    <source>
        <dbReference type="PROSITE" id="PS51935"/>
    </source>
</evidence>
<dbReference type="Pfam" id="PF00877">
    <property type="entry name" value="NLPC_P60"/>
    <property type="match status" value="1"/>
</dbReference>
<evidence type="ECO:0000256" key="5">
    <source>
        <dbReference type="ARBA" id="ARBA00022807"/>
    </source>
</evidence>
<dbReference type="PROSITE" id="PS51935">
    <property type="entry name" value="NLPC_P60"/>
    <property type="match status" value="1"/>
</dbReference>
<accession>A0ABS7ZA97</accession>
<keyword evidence="2" id="KW-0645">Protease</keyword>
<comment type="similarity">
    <text evidence="1">Belongs to the peptidase C40 family.</text>
</comment>
<protein>
    <submittedName>
        <fullName evidence="8">C40 family peptidase</fullName>
    </submittedName>
</protein>
<evidence type="ECO:0000313" key="9">
    <source>
        <dbReference type="Proteomes" id="UP001165302"/>
    </source>
</evidence>
<feature type="domain" description="NlpC/P60" evidence="7">
    <location>
        <begin position="60"/>
        <end position="183"/>
    </location>
</feature>
<evidence type="ECO:0000256" key="1">
    <source>
        <dbReference type="ARBA" id="ARBA00007074"/>
    </source>
</evidence>
<dbReference type="PANTHER" id="PTHR47360:SF1">
    <property type="entry name" value="ENDOPEPTIDASE NLPC-RELATED"/>
    <property type="match status" value="1"/>
</dbReference>
<dbReference type="PANTHER" id="PTHR47360">
    <property type="entry name" value="MUREIN DD-ENDOPEPTIDASE MEPS/MUREIN LD-CARBOXYPEPTIDASE"/>
    <property type="match status" value="1"/>
</dbReference>
<dbReference type="SUPFAM" id="SSF54001">
    <property type="entry name" value="Cysteine proteinases"/>
    <property type="match status" value="1"/>
</dbReference>
<evidence type="ECO:0000256" key="6">
    <source>
        <dbReference type="SAM" id="SignalP"/>
    </source>
</evidence>
<keyword evidence="3 6" id="KW-0732">Signal</keyword>
<reference evidence="8" key="1">
    <citation type="submission" date="2020-10" db="EMBL/GenBank/DDBJ databases">
        <authorList>
            <person name="Lu T."/>
            <person name="Wang Q."/>
            <person name="Han X."/>
        </authorList>
    </citation>
    <scope>NUCLEOTIDE SEQUENCE</scope>
    <source>
        <strain evidence="8">WQ 366</strain>
    </source>
</reference>
<name>A0ABS7ZA97_9SPHI</name>
<dbReference type="Gene3D" id="3.90.1720.10">
    <property type="entry name" value="endopeptidase domain like (from Nostoc punctiforme)"/>
    <property type="match status" value="1"/>
</dbReference>
<comment type="caution">
    <text evidence="8">The sequence shown here is derived from an EMBL/GenBank/DDBJ whole genome shotgun (WGS) entry which is preliminary data.</text>
</comment>
<dbReference type="EMBL" id="JADEYP010000018">
    <property type="protein sequence ID" value="MCA5005624.1"/>
    <property type="molecule type" value="Genomic_DNA"/>
</dbReference>
<evidence type="ECO:0000313" key="8">
    <source>
        <dbReference type="EMBL" id="MCA5005624.1"/>
    </source>
</evidence>
<sequence length="183" mass="20712">MKRLVYLIFPLCTLLFLNSCGAKKKTAGSGGAKPTFENSNRGNKSNIKQYYATLLDSDPKELNESLYEFIDNWMGSPHRLGGLAKNGIDCSGFVGITFEEVYHRKLPRSSRDMANVVKRKYEDQLKEGDLVFFSFGGKAIDHVGIYLHNNKFVHVSTKQGVIISNLKDPWYYKYLTRCGAPEI</sequence>
<feature type="signal peptide" evidence="6">
    <location>
        <begin position="1"/>
        <end position="22"/>
    </location>
</feature>
<dbReference type="InterPro" id="IPR052062">
    <property type="entry name" value="Murein_DD/LD_carboxypeptidase"/>
</dbReference>
<evidence type="ECO:0000256" key="2">
    <source>
        <dbReference type="ARBA" id="ARBA00022670"/>
    </source>
</evidence>
<dbReference type="InterPro" id="IPR038765">
    <property type="entry name" value="Papain-like_cys_pep_sf"/>
</dbReference>
<feature type="chain" id="PRO_5045247160" evidence="6">
    <location>
        <begin position="23"/>
        <end position="183"/>
    </location>
</feature>
<dbReference type="Proteomes" id="UP001165302">
    <property type="component" value="Unassembled WGS sequence"/>
</dbReference>
<dbReference type="RefSeq" id="WP_225553528.1">
    <property type="nucleotide sequence ID" value="NZ_JADEYP010000018.1"/>
</dbReference>
<dbReference type="InterPro" id="IPR000064">
    <property type="entry name" value="NLP_P60_dom"/>
</dbReference>
<evidence type="ECO:0000256" key="4">
    <source>
        <dbReference type="ARBA" id="ARBA00022801"/>
    </source>
</evidence>